<comment type="similarity">
    <text evidence="2">Belongs to the vacuolar ATPase subunit S1 family.</text>
</comment>
<dbReference type="EMBL" id="UYSL01020111">
    <property type="protein sequence ID" value="VDL72822.1"/>
    <property type="molecule type" value="Genomic_DNA"/>
</dbReference>
<dbReference type="InterPro" id="IPR046756">
    <property type="entry name" value="VAS1/VOA1_TM"/>
</dbReference>
<dbReference type="GO" id="GO:0001671">
    <property type="term" value="F:ATPase activator activity"/>
    <property type="evidence" value="ECO:0007669"/>
    <property type="project" value="TreeGrafter"/>
</dbReference>
<feature type="transmembrane region" description="Helical" evidence="6">
    <location>
        <begin position="408"/>
        <end position="428"/>
    </location>
</feature>
<dbReference type="STRING" id="27835.A0A158QYZ3"/>
<dbReference type="PANTHER" id="PTHR12471">
    <property type="entry name" value="VACUOLAR ATP SYNTHASE SUBUNIT S1"/>
    <property type="match status" value="1"/>
</dbReference>
<evidence type="ECO:0000259" key="8">
    <source>
        <dbReference type="Pfam" id="PF20520"/>
    </source>
</evidence>
<feature type="chain" id="PRO_5043135718" evidence="7">
    <location>
        <begin position="17"/>
        <end position="451"/>
    </location>
</feature>
<sequence>MRVLLGILLTVSSVAAYDAVVFSNEQKITKDFPSVENLVSTASPDSPVVFIVNPDFTLGQFSREASAYKKNDKVSGLPAIVKSSAHHSSRFIDEPVHAPGGVILMSADNFSPGAEIYILMGEEWASMQKLAEVLLPKMGQKYTAIITANEAVTPDLVRVKRIATSLMEGDAANGVEGPSLPMPVTLPPYNRSGYSVKPDRTTNLGSCMLYLEGVNIVVKNSKNAYTSIPIRPNGTTWSYADGDVQCVTGNRTVGNSTFTVRMKLTADAFDAKKQVQIPSGSTVVYKLIFTSSITGYWQLSDVQATSIAVQPVSGSSFISGKATASANVISPTSVQYVNLNSVTEYALSCSNSQAAFFKSTEDPNVWIGVSVYNTEIQLTGVTPDAKTQRMYFTRRVEDCVGTFSTGSWMAIVSILILIAGFIFGYLMLNSVQTMDRFDDPKHKQIVINVRE</sequence>
<keyword evidence="7" id="KW-0732">Signal</keyword>
<evidence type="ECO:0000256" key="6">
    <source>
        <dbReference type="SAM" id="Phobius"/>
    </source>
</evidence>
<evidence type="ECO:0000256" key="7">
    <source>
        <dbReference type="SAM" id="SignalP"/>
    </source>
</evidence>
<evidence type="ECO:0000256" key="2">
    <source>
        <dbReference type="ARBA" id="ARBA00009037"/>
    </source>
</evidence>
<keyword evidence="4 6" id="KW-1133">Transmembrane helix</keyword>
<dbReference type="InterPro" id="IPR008388">
    <property type="entry name" value="Ac45_acc_su"/>
</dbReference>
<dbReference type="GO" id="GO:0030641">
    <property type="term" value="P:regulation of cellular pH"/>
    <property type="evidence" value="ECO:0007669"/>
    <property type="project" value="TreeGrafter"/>
</dbReference>
<dbReference type="Pfam" id="PF20520">
    <property type="entry name" value="Ac45-VOA1_TM"/>
    <property type="match status" value="1"/>
</dbReference>
<evidence type="ECO:0000256" key="1">
    <source>
        <dbReference type="ARBA" id="ARBA00004167"/>
    </source>
</evidence>
<dbReference type="Proteomes" id="UP000271162">
    <property type="component" value="Unassembled WGS sequence"/>
</dbReference>
<name>A0A158QYZ3_NIPBR</name>
<dbReference type="PANTHER" id="PTHR12471:SF7">
    <property type="entry name" value="V-TYPE PROTON ATPASE SUBUNIT S1"/>
    <property type="match status" value="1"/>
</dbReference>
<feature type="signal peptide" evidence="7">
    <location>
        <begin position="1"/>
        <end position="16"/>
    </location>
</feature>
<dbReference type="WBParaSite" id="NBR_0000923201-mRNA-1">
    <property type="protein sequence ID" value="NBR_0000923201-mRNA-1"/>
    <property type="gene ID" value="NBR_0000923201"/>
</dbReference>
<dbReference type="AlphaFoldDB" id="A0A158QYZ3"/>
<reference evidence="9 10" key="2">
    <citation type="submission" date="2018-11" db="EMBL/GenBank/DDBJ databases">
        <authorList>
            <consortium name="Pathogen Informatics"/>
        </authorList>
    </citation>
    <scope>NUCLEOTIDE SEQUENCE [LARGE SCALE GENOMIC DNA]</scope>
</reference>
<dbReference type="GO" id="GO:0033176">
    <property type="term" value="C:proton-transporting V-type ATPase complex"/>
    <property type="evidence" value="ECO:0007669"/>
    <property type="project" value="TreeGrafter"/>
</dbReference>
<accession>A0A158QYZ3</accession>
<gene>
    <name evidence="9" type="ORF">NBR_LOCUS9233</name>
</gene>
<keyword evidence="3 6" id="KW-0812">Transmembrane</keyword>
<reference evidence="11" key="1">
    <citation type="submission" date="2016-04" db="UniProtKB">
        <authorList>
            <consortium name="WormBaseParasite"/>
        </authorList>
    </citation>
    <scope>IDENTIFICATION</scope>
</reference>
<protein>
    <submittedName>
        <fullName evidence="11">Ac45-VOA1_TM domain-containing protein</fullName>
    </submittedName>
</protein>
<evidence type="ECO:0000313" key="9">
    <source>
        <dbReference type="EMBL" id="VDL72822.1"/>
    </source>
</evidence>
<organism evidence="11">
    <name type="scientific">Nippostrongylus brasiliensis</name>
    <name type="common">Rat hookworm</name>
    <dbReference type="NCBI Taxonomy" id="27835"/>
    <lineage>
        <taxon>Eukaryota</taxon>
        <taxon>Metazoa</taxon>
        <taxon>Ecdysozoa</taxon>
        <taxon>Nematoda</taxon>
        <taxon>Chromadorea</taxon>
        <taxon>Rhabditida</taxon>
        <taxon>Rhabditina</taxon>
        <taxon>Rhabditomorpha</taxon>
        <taxon>Strongyloidea</taxon>
        <taxon>Heligmosomidae</taxon>
        <taxon>Nippostrongylus</taxon>
    </lineage>
</organism>
<keyword evidence="5 6" id="KW-0472">Membrane</keyword>
<proteinExistence type="inferred from homology"/>
<comment type="subcellular location">
    <subcellularLocation>
        <location evidence="1">Membrane</location>
        <topology evidence="1">Single-pass membrane protein</topology>
    </subcellularLocation>
</comment>
<evidence type="ECO:0000256" key="4">
    <source>
        <dbReference type="ARBA" id="ARBA00022989"/>
    </source>
</evidence>
<keyword evidence="10" id="KW-1185">Reference proteome</keyword>
<evidence type="ECO:0000313" key="10">
    <source>
        <dbReference type="Proteomes" id="UP000271162"/>
    </source>
</evidence>
<feature type="domain" description="V-type proton ATPase subunit S1/VOA1 transmembrane" evidence="8">
    <location>
        <begin position="401"/>
        <end position="439"/>
    </location>
</feature>
<evidence type="ECO:0000256" key="5">
    <source>
        <dbReference type="ARBA" id="ARBA00023136"/>
    </source>
</evidence>
<evidence type="ECO:0000256" key="3">
    <source>
        <dbReference type="ARBA" id="ARBA00022692"/>
    </source>
</evidence>
<dbReference type="OMA" id="YVMLQSV"/>
<evidence type="ECO:0000313" key="11">
    <source>
        <dbReference type="WBParaSite" id="NBR_0000923201-mRNA-1"/>
    </source>
</evidence>